<evidence type="ECO:0000313" key="12">
    <source>
        <dbReference type="Proteomes" id="UP001158045"/>
    </source>
</evidence>
<protein>
    <submittedName>
        <fullName evidence="11">Flagellar motor protein MotB</fullName>
    </submittedName>
</protein>
<dbReference type="PANTHER" id="PTHR30329:SF21">
    <property type="entry name" value="LIPOPROTEIN YIAD-RELATED"/>
    <property type="match status" value="1"/>
</dbReference>
<dbReference type="InterPro" id="IPR006665">
    <property type="entry name" value="OmpA-like"/>
</dbReference>
<gene>
    <name evidence="11" type="ORF">QE109_00620</name>
</gene>
<dbReference type="EMBL" id="JARYZI010000001">
    <property type="protein sequence ID" value="MDH8676623.1"/>
    <property type="molecule type" value="Genomic_DNA"/>
</dbReference>
<accession>A0ABT6N895</accession>
<feature type="transmembrane region" description="Helical" evidence="9">
    <location>
        <begin position="20"/>
        <end position="40"/>
    </location>
</feature>
<evidence type="ECO:0000256" key="7">
    <source>
        <dbReference type="PROSITE-ProRule" id="PRU00473"/>
    </source>
</evidence>
<feature type="domain" description="OmpA-like" evidence="10">
    <location>
        <begin position="117"/>
        <end position="241"/>
    </location>
</feature>
<comment type="caution">
    <text evidence="11">The sequence shown here is derived from an EMBL/GenBank/DDBJ whole genome shotgun (WGS) entry which is preliminary data.</text>
</comment>
<evidence type="ECO:0000256" key="9">
    <source>
        <dbReference type="SAM" id="Phobius"/>
    </source>
</evidence>
<dbReference type="SUPFAM" id="SSF103088">
    <property type="entry name" value="OmpA-like"/>
    <property type="match status" value="1"/>
</dbReference>
<proteinExistence type="inferred from homology"/>
<name>A0ABT6N895_9FIRM</name>
<dbReference type="InterPro" id="IPR025713">
    <property type="entry name" value="MotB-like_N_dom"/>
</dbReference>
<evidence type="ECO:0000256" key="8">
    <source>
        <dbReference type="SAM" id="Coils"/>
    </source>
</evidence>
<evidence type="ECO:0000313" key="11">
    <source>
        <dbReference type="EMBL" id="MDH8676623.1"/>
    </source>
</evidence>
<dbReference type="Pfam" id="PF00691">
    <property type="entry name" value="OmpA"/>
    <property type="match status" value="1"/>
</dbReference>
<dbReference type="Gene3D" id="3.30.1330.60">
    <property type="entry name" value="OmpA-like domain"/>
    <property type="match status" value="1"/>
</dbReference>
<keyword evidence="6 7" id="KW-0472">Membrane</keyword>
<evidence type="ECO:0000256" key="5">
    <source>
        <dbReference type="ARBA" id="ARBA00022989"/>
    </source>
</evidence>
<dbReference type="InterPro" id="IPR036737">
    <property type="entry name" value="OmpA-like_sf"/>
</dbReference>
<keyword evidence="8" id="KW-0175">Coiled coil</keyword>
<organism evidence="11 12">
    <name type="scientific">Fusibacter bizertensis</name>
    <dbReference type="NCBI Taxonomy" id="1488331"/>
    <lineage>
        <taxon>Bacteria</taxon>
        <taxon>Bacillati</taxon>
        <taxon>Bacillota</taxon>
        <taxon>Clostridia</taxon>
        <taxon>Eubacteriales</taxon>
        <taxon>Eubacteriales Family XII. Incertae Sedis</taxon>
        <taxon>Fusibacter</taxon>
    </lineage>
</organism>
<dbReference type="RefSeq" id="WP_281092421.1">
    <property type="nucleotide sequence ID" value="NZ_JARYZI010000001.1"/>
</dbReference>
<keyword evidence="12" id="KW-1185">Reference proteome</keyword>
<reference evidence="11 12" key="1">
    <citation type="submission" date="2023-04" db="EMBL/GenBank/DDBJ databases">
        <title>Fusibacter bizertensis strain WBS, isolated from littoral bottom sediments of the Arctic seas - biochemical and genomic analysis.</title>
        <authorList>
            <person name="Brioukhanov A.L."/>
        </authorList>
    </citation>
    <scope>NUCLEOTIDE SEQUENCE [LARGE SCALE GENOMIC DNA]</scope>
    <source>
        <strain evidence="11 12">WBS</strain>
    </source>
</reference>
<dbReference type="Proteomes" id="UP001158045">
    <property type="component" value="Unassembled WGS sequence"/>
</dbReference>
<evidence type="ECO:0000256" key="1">
    <source>
        <dbReference type="ARBA" id="ARBA00004162"/>
    </source>
</evidence>
<keyword evidence="11" id="KW-0969">Cilium</keyword>
<keyword evidence="11" id="KW-0966">Cell projection</keyword>
<keyword evidence="3" id="KW-1003">Cell membrane</keyword>
<dbReference type="Pfam" id="PF13677">
    <property type="entry name" value="MotB_plug"/>
    <property type="match status" value="1"/>
</dbReference>
<dbReference type="PROSITE" id="PS51123">
    <property type="entry name" value="OMPA_2"/>
    <property type="match status" value="1"/>
</dbReference>
<dbReference type="InterPro" id="IPR050330">
    <property type="entry name" value="Bact_OuterMem_StrucFunc"/>
</dbReference>
<keyword evidence="5 9" id="KW-1133">Transmembrane helix</keyword>
<evidence type="ECO:0000256" key="6">
    <source>
        <dbReference type="ARBA" id="ARBA00023136"/>
    </source>
</evidence>
<comment type="subcellular location">
    <subcellularLocation>
        <location evidence="1">Cell membrane</location>
        <topology evidence="1">Single-pass membrane protein</topology>
    </subcellularLocation>
</comment>
<evidence type="ECO:0000256" key="4">
    <source>
        <dbReference type="ARBA" id="ARBA00022692"/>
    </source>
</evidence>
<dbReference type="PANTHER" id="PTHR30329">
    <property type="entry name" value="STATOR ELEMENT OF FLAGELLAR MOTOR COMPLEX"/>
    <property type="match status" value="1"/>
</dbReference>
<evidence type="ECO:0000259" key="10">
    <source>
        <dbReference type="PROSITE" id="PS51123"/>
    </source>
</evidence>
<keyword evidence="4 9" id="KW-0812">Transmembrane</keyword>
<evidence type="ECO:0000256" key="2">
    <source>
        <dbReference type="ARBA" id="ARBA00008914"/>
    </source>
</evidence>
<evidence type="ECO:0000256" key="3">
    <source>
        <dbReference type="ARBA" id="ARBA00022475"/>
    </source>
</evidence>
<sequence>MAKDKCPECKAGLPEWMGTYGDLVTLLMCFFVLLFAFSSIDAQKFEAVMQSFQGSAGVLSGGKSLSEAPLVFDGMPESQTSSQQVVEQSKLENLKEQVEQYLEQNQMQNQVDIELEDRGLIIRFKDNVLFDPGSATVKQGSFGILDFLSQLLTTEELINEEIRVEGHTDNVPNISAQYPSNWELSTARATNVVRYFIEQSTFTPARLSAAGYSEYHPIDTNDSAEGRSANRRVDIVVIKKAVAATQDTTNAGGNQ</sequence>
<keyword evidence="11" id="KW-0282">Flagellum</keyword>
<comment type="similarity">
    <text evidence="2">Belongs to the MotB family.</text>
</comment>
<dbReference type="CDD" id="cd07185">
    <property type="entry name" value="OmpA_C-like"/>
    <property type="match status" value="1"/>
</dbReference>
<feature type="coiled-coil region" evidence="8">
    <location>
        <begin position="84"/>
        <end position="111"/>
    </location>
</feature>